<gene>
    <name evidence="1" type="ORF">JWR99_05020</name>
</gene>
<keyword evidence="2" id="KW-1185">Reference proteome</keyword>
<comment type="caution">
    <text evidence="1">The sequence shown here is derived from an EMBL/GenBank/DDBJ whole genome shotgun (WGS) entry which is preliminary data.</text>
</comment>
<proteinExistence type="predicted"/>
<accession>A0A9X0Y897</accession>
<name>A0A9X0Y897_9PSED</name>
<protein>
    <submittedName>
        <fullName evidence="1">Uncharacterized protein</fullName>
    </submittedName>
</protein>
<organism evidence="1 2">
    <name type="scientific">Pseudomonas lactucae</name>
    <dbReference type="NCBI Taxonomy" id="2813360"/>
    <lineage>
        <taxon>Bacteria</taxon>
        <taxon>Pseudomonadati</taxon>
        <taxon>Pseudomonadota</taxon>
        <taxon>Gammaproteobacteria</taxon>
        <taxon>Pseudomonadales</taxon>
        <taxon>Pseudomonadaceae</taxon>
        <taxon>Pseudomonas</taxon>
    </lineage>
</organism>
<evidence type="ECO:0000313" key="1">
    <source>
        <dbReference type="EMBL" id="MBN2975378.1"/>
    </source>
</evidence>
<evidence type="ECO:0000313" key="2">
    <source>
        <dbReference type="Proteomes" id="UP001154860"/>
    </source>
</evidence>
<dbReference type="Proteomes" id="UP001154860">
    <property type="component" value="Unassembled WGS sequence"/>
</dbReference>
<dbReference type="EMBL" id="JAFHKJ010000020">
    <property type="protein sequence ID" value="MBN2975378.1"/>
    <property type="molecule type" value="Genomic_DNA"/>
</dbReference>
<dbReference type="AlphaFoldDB" id="A0A9X0Y897"/>
<reference evidence="1 2" key="2">
    <citation type="journal article" date="2023" name="Plant Pathol.">
        <title>Dismantling and reorganizing Pseudomonas marginalis sensu#lato.</title>
        <authorList>
            <person name="Sawada H."/>
            <person name="Fujikawa T."/>
            <person name="Satou M."/>
        </authorList>
    </citation>
    <scope>NUCLEOTIDE SEQUENCE [LARGE SCALE GENOMIC DNA]</scope>
    <source>
        <strain evidence="1 2">MAFF 301381</strain>
    </source>
</reference>
<sequence length="233" mass="26099">MVGLHGTRAEWGARPCWRGAPVWHARHTGDPLAACVELLGQAPRGRVAFLDRATLLLGFPHVHYLMLPWQTGLYSRQDWQGFAQALFNQQMGIEPEHWQIQITDSDFGQPRLACATSRLLLQELRDLFKLNHLPLVSCTPLLTAVARRYWRQLHADCVLAVPDADSLSCLYRRQGLIDQVCVIPTQPGSALSDNLFTVDLLCERHALATQVVTNTALENRLGPVHPWLEAAST</sequence>
<reference evidence="1 2" key="1">
    <citation type="journal article" date="2021" name="Int. J. Syst. Evol. Microbiol.">
        <title>Pseudomonas lactucae sp. nov., a pathogen causing bacterial rot of lettuce in Japan.</title>
        <authorList>
            <person name="Sawada H."/>
            <person name="Fujikawa T."/>
            <person name="Satou M."/>
        </authorList>
    </citation>
    <scope>NUCLEOTIDE SEQUENCE [LARGE SCALE GENOMIC DNA]</scope>
    <source>
        <strain evidence="1 2">MAFF 301381</strain>
    </source>
</reference>